<feature type="region of interest" description="Disordered" evidence="1">
    <location>
        <begin position="46"/>
        <end position="73"/>
    </location>
</feature>
<feature type="chain" id="PRO_5001567440" evidence="2">
    <location>
        <begin position="26"/>
        <end position="73"/>
    </location>
</feature>
<dbReference type="AlphaFoldDB" id="A0A059ALQ8"/>
<dbReference type="InterPro" id="IPR049306">
    <property type="entry name" value="GLV1-2"/>
</dbReference>
<keyword evidence="2" id="KW-0732">Signal</keyword>
<evidence type="ECO:0000256" key="2">
    <source>
        <dbReference type="SAM" id="SignalP"/>
    </source>
</evidence>
<organism evidence="3">
    <name type="scientific">Eucalyptus grandis</name>
    <name type="common">Flooded gum</name>
    <dbReference type="NCBI Taxonomy" id="71139"/>
    <lineage>
        <taxon>Eukaryota</taxon>
        <taxon>Viridiplantae</taxon>
        <taxon>Streptophyta</taxon>
        <taxon>Embryophyta</taxon>
        <taxon>Tracheophyta</taxon>
        <taxon>Spermatophyta</taxon>
        <taxon>Magnoliopsida</taxon>
        <taxon>eudicotyledons</taxon>
        <taxon>Gunneridae</taxon>
        <taxon>Pentapetalae</taxon>
        <taxon>rosids</taxon>
        <taxon>malvids</taxon>
        <taxon>Myrtales</taxon>
        <taxon>Myrtaceae</taxon>
        <taxon>Myrtoideae</taxon>
        <taxon>Eucalypteae</taxon>
        <taxon>Eucalyptus</taxon>
    </lineage>
</organism>
<feature type="signal peptide" evidence="2">
    <location>
        <begin position="1"/>
        <end position="25"/>
    </location>
</feature>
<gene>
    <name evidence="3" type="ORF">EUGRSUZ_I00294</name>
</gene>
<reference evidence="3" key="1">
    <citation type="submission" date="2013-07" db="EMBL/GenBank/DDBJ databases">
        <title>The genome of Eucalyptus grandis.</title>
        <authorList>
            <person name="Schmutz J."/>
            <person name="Hayes R."/>
            <person name="Myburg A."/>
            <person name="Tuskan G."/>
            <person name="Grattapaglia D."/>
            <person name="Rokhsar D.S."/>
        </authorList>
    </citation>
    <scope>NUCLEOTIDE SEQUENCE</scope>
    <source>
        <tissue evidence="3">Leaf extractions</tissue>
    </source>
</reference>
<sequence>MAKLPCKHLVFMFVLLCFISITATARNLRESVGGEGTSHVETLEVKEGQPPEPNDLFSMDYTPAQKKPPIHNL</sequence>
<dbReference type="EMBL" id="KK198761">
    <property type="protein sequence ID" value="KCW54330.1"/>
    <property type="molecule type" value="Genomic_DNA"/>
</dbReference>
<proteinExistence type="predicted"/>
<dbReference type="Pfam" id="PF21529">
    <property type="entry name" value="GLV1-2"/>
    <property type="match status" value="1"/>
</dbReference>
<evidence type="ECO:0000256" key="1">
    <source>
        <dbReference type="SAM" id="MobiDB-lite"/>
    </source>
</evidence>
<dbReference type="Gramene" id="KCW54330">
    <property type="protein sequence ID" value="KCW54330"/>
    <property type="gene ID" value="EUGRSUZ_I00294"/>
</dbReference>
<dbReference type="OMA" id="VSMDYTP"/>
<accession>A0A059ALQ8</accession>
<dbReference type="InParanoid" id="A0A059ALQ8"/>
<protein>
    <submittedName>
        <fullName evidence="3">Uncharacterized protein</fullName>
    </submittedName>
</protein>
<name>A0A059ALQ8_EUCGR</name>
<evidence type="ECO:0000313" key="3">
    <source>
        <dbReference type="EMBL" id="KCW54330.1"/>
    </source>
</evidence>